<name>A0A4C1WJZ3_EUMVA</name>
<dbReference type="STRING" id="151549.A0A4C1WJZ3"/>
<evidence type="ECO:0000256" key="1">
    <source>
        <dbReference type="SAM" id="MobiDB-lite"/>
    </source>
</evidence>
<comment type="caution">
    <text evidence="2">The sequence shown here is derived from an EMBL/GenBank/DDBJ whole genome shotgun (WGS) entry which is preliminary data.</text>
</comment>
<protein>
    <submittedName>
        <fullName evidence="2">Uncharacterized protein</fullName>
    </submittedName>
</protein>
<dbReference type="Proteomes" id="UP000299102">
    <property type="component" value="Unassembled WGS sequence"/>
</dbReference>
<gene>
    <name evidence="2" type="ORF">EVAR_96680_1</name>
</gene>
<feature type="region of interest" description="Disordered" evidence="1">
    <location>
        <begin position="1"/>
        <end position="32"/>
    </location>
</feature>
<organism evidence="2 3">
    <name type="scientific">Eumeta variegata</name>
    <name type="common">Bagworm moth</name>
    <name type="synonym">Eumeta japonica</name>
    <dbReference type="NCBI Taxonomy" id="151549"/>
    <lineage>
        <taxon>Eukaryota</taxon>
        <taxon>Metazoa</taxon>
        <taxon>Ecdysozoa</taxon>
        <taxon>Arthropoda</taxon>
        <taxon>Hexapoda</taxon>
        <taxon>Insecta</taxon>
        <taxon>Pterygota</taxon>
        <taxon>Neoptera</taxon>
        <taxon>Endopterygota</taxon>
        <taxon>Lepidoptera</taxon>
        <taxon>Glossata</taxon>
        <taxon>Ditrysia</taxon>
        <taxon>Tineoidea</taxon>
        <taxon>Psychidae</taxon>
        <taxon>Oiketicinae</taxon>
        <taxon>Eumeta</taxon>
    </lineage>
</organism>
<accession>A0A4C1WJZ3</accession>
<feature type="region of interest" description="Disordered" evidence="1">
    <location>
        <begin position="177"/>
        <end position="234"/>
    </location>
</feature>
<feature type="region of interest" description="Disordered" evidence="1">
    <location>
        <begin position="63"/>
        <end position="133"/>
    </location>
</feature>
<dbReference type="OrthoDB" id="10029800at2759"/>
<reference evidence="2 3" key="1">
    <citation type="journal article" date="2019" name="Commun. Biol.">
        <title>The bagworm genome reveals a unique fibroin gene that provides high tensile strength.</title>
        <authorList>
            <person name="Kono N."/>
            <person name="Nakamura H."/>
            <person name="Ohtoshi R."/>
            <person name="Tomita M."/>
            <person name="Numata K."/>
            <person name="Arakawa K."/>
        </authorList>
    </citation>
    <scope>NUCLEOTIDE SEQUENCE [LARGE SCALE GENOMIC DNA]</scope>
</reference>
<feature type="compositionally biased region" description="Low complexity" evidence="1">
    <location>
        <begin position="82"/>
        <end position="97"/>
    </location>
</feature>
<dbReference type="EMBL" id="BGZK01000566">
    <property type="protein sequence ID" value="GBP50444.1"/>
    <property type="molecule type" value="Genomic_DNA"/>
</dbReference>
<sequence length="234" mass="26019">MTYRAPITSYLHRPSRHRDVSRSSTSPAYGHAGLDLEHDFERDLGISPSRYLQPRLWAMRPRQLATQCHSQDSAADSAAGVHPHSTTSPSTSRPTSPQDDDISVTASTSPPPDERPGAFTSVQRTRKPLQPLPAPTTLFHSALAAQLFLNSPLLPTPPAWLYSQLYGSYDWWLRPPPQREDSNSSPDREEEAGSTASGTGKKRPASPEWSDQGVRTRSKSLIAERRPVDVWRPY</sequence>
<evidence type="ECO:0000313" key="3">
    <source>
        <dbReference type="Proteomes" id="UP000299102"/>
    </source>
</evidence>
<proteinExistence type="predicted"/>
<feature type="compositionally biased region" description="Polar residues" evidence="1">
    <location>
        <begin position="64"/>
        <end position="74"/>
    </location>
</feature>
<evidence type="ECO:0000313" key="2">
    <source>
        <dbReference type="EMBL" id="GBP50444.1"/>
    </source>
</evidence>
<feature type="compositionally biased region" description="Basic and acidic residues" evidence="1">
    <location>
        <begin position="222"/>
        <end position="234"/>
    </location>
</feature>
<dbReference type="AlphaFoldDB" id="A0A4C1WJZ3"/>
<keyword evidence="3" id="KW-1185">Reference proteome</keyword>